<protein>
    <submittedName>
        <fullName evidence="2">Uncharacterized protein</fullName>
    </submittedName>
</protein>
<dbReference type="Proteomes" id="UP001530293">
    <property type="component" value="Unassembled WGS sequence"/>
</dbReference>
<organism evidence="2 3">
    <name type="scientific">Discostella pseudostelligera</name>
    <dbReference type="NCBI Taxonomy" id="259834"/>
    <lineage>
        <taxon>Eukaryota</taxon>
        <taxon>Sar</taxon>
        <taxon>Stramenopiles</taxon>
        <taxon>Ochrophyta</taxon>
        <taxon>Bacillariophyta</taxon>
        <taxon>Coscinodiscophyceae</taxon>
        <taxon>Thalassiosirophycidae</taxon>
        <taxon>Stephanodiscales</taxon>
        <taxon>Stephanodiscaceae</taxon>
        <taxon>Discostella</taxon>
    </lineage>
</organism>
<dbReference type="AlphaFoldDB" id="A0ABD3M2V1"/>
<feature type="compositionally biased region" description="Basic and acidic residues" evidence="1">
    <location>
        <begin position="1"/>
        <end position="10"/>
    </location>
</feature>
<proteinExistence type="predicted"/>
<dbReference type="EMBL" id="JALLBG020000234">
    <property type="protein sequence ID" value="KAL3758329.1"/>
    <property type="molecule type" value="Genomic_DNA"/>
</dbReference>
<accession>A0ABD3M2V1</accession>
<name>A0ABD3M2V1_9STRA</name>
<evidence type="ECO:0000313" key="2">
    <source>
        <dbReference type="EMBL" id="KAL3758329.1"/>
    </source>
</evidence>
<sequence length="142" mass="15969">MKNQDHKGDEMTEESVVDDEVEYPSRADEIEAWLKKYGQKYLGGTGSSGISSSSDVTMVCEPEDAVNINDDVNDDEYYDATNQGYEYHSSDWKYAILDDRLSAAKPNSPLFERFVFVNTKTGLTKSDAERVIRLLLFGDTSS</sequence>
<keyword evidence="3" id="KW-1185">Reference proteome</keyword>
<evidence type="ECO:0000313" key="3">
    <source>
        <dbReference type="Proteomes" id="UP001530293"/>
    </source>
</evidence>
<evidence type="ECO:0000256" key="1">
    <source>
        <dbReference type="SAM" id="MobiDB-lite"/>
    </source>
</evidence>
<feature type="compositionally biased region" description="Acidic residues" evidence="1">
    <location>
        <begin position="11"/>
        <end position="22"/>
    </location>
</feature>
<gene>
    <name evidence="2" type="ORF">ACHAWU_004294</name>
</gene>
<reference evidence="2 3" key="1">
    <citation type="submission" date="2024-10" db="EMBL/GenBank/DDBJ databases">
        <title>Updated reference genomes for cyclostephanoid diatoms.</title>
        <authorList>
            <person name="Roberts W.R."/>
            <person name="Alverson A.J."/>
        </authorList>
    </citation>
    <scope>NUCLEOTIDE SEQUENCE [LARGE SCALE GENOMIC DNA]</scope>
    <source>
        <strain evidence="2 3">AJA232-27</strain>
    </source>
</reference>
<feature type="region of interest" description="Disordered" evidence="1">
    <location>
        <begin position="1"/>
        <end position="23"/>
    </location>
</feature>
<comment type="caution">
    <text evidence="2">The sequence shown here is derived from an EMBL/GenBank/DDBJ whole genome shotgun (WGS) entry which is preliminary data.</text>
</comment>